<accession>A0ABP4BC46</accession>
<dbReference type="SMART" id="SM00857">
    <property type="entry name" value="Resolvase"/>
    <property type="match status" value="1"/>
</dbReference>
<dbReference type="Pfam" id="PF07508">
    <property type="entry name" value="Recombinase"/>
    <property type="match status" value="1"/>
</dbReference>
<dbReference type="InterPro" id="IPR011109">
    <property type="entry name" value="DNA_bind_recombinase_dom"/>
</dbReference>
<dbReference type="InterPro" id="IPR036162">
    <property type="entry name" value="Resolvase-like_N_sf"/>
</dbReference>
<keyword evidence="3" id="KW-1185">Reference proteome</keyword>
<feature type="domain" description="Recombinase" evidence="1">
    <location>
        <begin position="194"/>
        <end position="355"/>
    </location>
</feature>
<comment type="caution">
    <text evidence="2">The sequence shown here is derived from an EMBL/GenBank/DDBJ whole genome shotgun (WGS) entry which is preliminary data.</text>
</comment>
<reference evidence="3" key="1">
    <citation type="journal article" date="2019" name="Int. J. Syst. Evol. Microbiol.">
        <title>The Global Catalogue of Microorganisms (GCM) 10K type strain sequencing project: providing services to taxonomists for standard genome sequencing and annotation.</title>
        <authorList>
            <consortium name="The Broad Institute Genomics Platform"/>
            <consortium name="The Broad Institute Genome Sequencing Center for Infectious Disease"/>
            <person name="Wu L."/>
            <person name="Ma J."/>
        </authorList>
    </citation>
    <scope>NUCLEOTIDE SEQUENCE [LARGE SCALE GENOMIC DNA]</scope>
    <source>
        <strain evidence="3">JCM 10977</strain>
    </source>
</reference>
<dbReference type="InterPro" id="IPR006119">
    <property type="entry name" value="Resolv_N"/>
</dbReference>
<name>A0ABP4BC46_9ACTN</name>
<evidence type="ECO:0000313" key="2">
    <source>
        <dbReference type="EMBL" id="GAA0946545.1"/>
    </source>
</evidence>
<dbReference type="InterPro" id="IPR025827">
    <property type="entry name" value="Zn_ribbon_recom_dom"/>
</dbReference>
<organism evidence="2 3">
    <name type="scientific">Kribbella koreensis</name>
    <dbReference type="NCBI Taxonomy" id="57909"/>
    <lineage>
        <taxon>Bacteria</taxon>
        <taxon>Bacillati</taxon>
        <taxon>Actinomycetota</taxon>
        <taxon>Actinomycetes</taxon>
        <taxon>Propionibacteriales</taxon>
        <taxon>Kribbellaceae</taxon>
        <taxon>Kribbella</taxon>
    </lineage>
</organism>
<dbReference type="PANTHER" id="PTHR30461">
    <property type="entry name" value="DNA-INVERTASE FROM LAMBDOID PROPHAGE"/>
    <property type="match status" value="1"/>
</dbReference>
<dbReference type="PANTHER" id="PTHR30461:SF23">
    <property type="entry name" value="DNA RECOMBINASE-RELATED"/>
    <property type="match status" value="1"/>
</dbReference>
<dbReference type="Pfam" id="PF00239">
    <property type="entry name" value="Resolvase"/>
    <property type="match status" value="1"/>
</dbReference>
<dbReference type="Gene3D" id="3.40.50.1390">
    <property type="entry name" value="Resolvase, N-terminal catalytic domain"/>
    <property type="match status" value="1"/>
</dbReference>
<dbReference type="PROSITE" id="PS51737">
    <property type="entry name" value="RECOMBINASE_DNA_BIND"/>
    <property type="match status" value="1"/>
</dbReference>
<dbReference type="Pfam" id="PF13408">
    <property type="entry name" value="Zn_ribbon_recom"/>
    <property type="match status" value="1"/>
</dbReference>
<dbReference type="SUPFAM" id="SSF53041">
    <property type="entry name" value="Resolvase-like"/>
    <property type="match status" value="1"/>
</dbReference>
<dbReference type="InterPro" id="IPR038109">
    <property type="entry name" value="DNA_bind_recomb_sf"/>
</dbReference>
<dbReference type="InterPro" id="IPR050639">
    <property type="entry name" value="SSR_resolvase"/>
</dbReference>
<sequence>MSGDGAEAWGTLDELLGMEALAADAGNAGGVGRLAFYGRCSTEDNQDPATSKAWQVGEAARFVEPLGGEIVEEFFDIGQSRSLPWERRGEANRVLQALKDPGRGWDGLVVGEATRCWFSNQFSLTWPKFDRYGVSLWIPSLGGRFDPENTVHDMAMTITGGLSKSERQHVQRRVRAAMAAQVLIDGRYQGGRPPYGYLVVDGGPHPHPRKAQEGQRLRVLVVDDAAAAVVQRIFEMYLAGWGSKAIAEQLNRDGVPCPSAHAPQQNRHRKMDGWQHSAVVAILENPRYTGYAIYGRWQKVEELLDPEDVAAGYIARFKRSPQAKIVRSREPAHPAIVSVETFTAAQLEKRKRRVGGVNGWSSRGRQRVSKKRTYELRGRVRCGICDRKMEGAARHKEVKYYRCNARTLLPESVTALAHPQQIYLREDLVTQAINRWIGELFGPLNRQVTIDLLLASDDSSARRDEHMAQLHGRVAAAEVVMGRLQRALNSGWDPAALREQYNAAVAEKRAAETAITQVPPEAVMSREELEGYVDQLGDMARALERAEPEERSQLYGALRLSLVYHHVDQILDVEVDPLADRVDKLRVRGGT</sequence>
<gene>
    <name evidence="2" type="ORF">GCM10009554_42520</name>
</gene>
<dbReference type="Gene3D" id="3.90.1750.20">
    <property type="entry name" value="Putative Large Serine Recombinase, Chain B, Domain 2"/>
    <property type="match status" value="1"/>
</dbReference>
<evidence type="ECO:0000259" key="1">
    <source>
        <dbReference type="PROSITE" id="PS51737"/>
    </source>
</evidence>
<evidence type="ECO:0000313" key="3">
    <source>
        <dbReference type="Proteomes" id="UP001500542"/>
    </source>
</evidence>
<dbReference type="Proteomes" id="UP001500542">
    <property type="component" value="Unassembled WGS sequence"/>
</dbReference>
<proteinExistence type="predicted"/>
<protein>
    <submittedName>
        <fullName evidence="2">Recombinase family protein</fullName>
    </submittedName>
</protein>
<dbReference type="EMBL" id="BAAAHK010000009">
    <property type="protein sequence ID" value="GAA0946545.1"/>
    <property type="molecule type" value="Genomic_DNA"/>
</dbReference>